<organism evidence="6 7">
    <name type="scientific">Chunga burmeisteri</name>
    <name type="common">Black-legged seriema</name>
    <dbReference type="NCBI Taxonomy" id="1352770"/>
    <lineage>
        <taxon>Eukaryota</taxon>
        <taxon>Metazoa</taxon>
        <taxon>Chordata</taxon>
        <taxon>Craniata</taxon>
        <taxon>Vertebrata</taxon>
        <taxon>Euteleostomi</taxon>
        <taxon>Archelosauria</taxon>
        <taxon>Archosauria</taxon>
        <taxon>Dinosauria</taxon>
        <taxon>Saurischia</taxon>
        <taxon>Theropoda</taxon>
        <taxon>Coelurosauria</taxon>
        <taxon>Aves</taxon>
        <taxon>Neognathae</taxon>
        <taxon>Neoaves</taxon>
        <taxon>Telluraves</taxon>
        <taxon>Australaves</taxon>
        <taxon>Cariamiformes</taxon>
        <taxon>Cariamidae</taxon>
        <taxon>Chunga</taxon>
    </lineage>
</organism>
<accession>A0A7K5H1H3</accession>
<keyword evidence="4" id="KW-0206">Cytoskeleton</keyword>
<dbReference type="Proteomes" id="UP000541181">
    <property type="component" value="Unassembled WGS sequence"/>
</dbReference>
<feature type="region of interest" description="Disordered" evidence="5">
    <location>
        <begin position="91"/>
        <end position="111"/>
    </location>
</feature>
<feature type="non-terminal residue" evidence="6">
    <location>
        <position position="111"/>
    </location>
</feature>
<feature type="region of interest" description="Disordered" evidence="5">
    <location>
        <begin position="1"/>
        <end position="33"/>
    </location>
</feature>
<evidence type="ECO:0000256" key="1">
    <source>
        <dbReference type="ARBA" id="ARBA00004300"/>
    </source>
</evidence>
<dbReference type="GO" id="GO:0060090">
    <property type="term" value="F:molecular adaptor activity"/>
    <property type="evidence" value="ECO:0007669"/>
    <property type="project" value="InterPro"/>
</dbReference>
<dbReference type="OrthoDB" id="2020852at2759"/>
<dbReference type="GO" id="GO:0007165">
    <property type="term" value="P:signal transduction"/>
    <property type="evidence" value="ECO:0007669"/>
    <property type="project" value="InterPro"/>
</dbReference>
<comment type="subcellular location">
    <subcellularLocation>
        <location evidence="1">Cytoplasm</location>
        <location evidence="1">Cytoskeleton</location>
        <location evidence="1">Microtubule organizing center</location>
        <location evidence="1">Centrosome</location>
    </subcellularLocation>
</comment>
<keyword evidence="3" id="KW-0175">Coiled coil</keyword>
<evidence type="ECO:0000313" key="7">
    <source>
        <dbReference type="Proteomes" id="UP000541181"/>
    </source>
</evidence>
<dbReference type="EMBL" id="VZRC01001011">
    <property type="protein sequence ID" value="NWS63179.1"/>
    <property type="molecule type" value="Genomic_DNA"/>
</dbReference>
<reference evidence="6 7" key="1">
    <citation type="submission" date="2019-09" db="EMBL/GenBank/DDBJ databases">
        <title>Bird 10,000 Genomes (B10K) Project - Family phase.</title>
        <authorList>
            <person name="Zhang G."/>
        </authorList>
    </citation>
    <scope>NUCLEOTIDE SEQUENCE [LARGE SCALE GENOMIC DNA]</scope>
    <source>
        <strain evidence="6">B10K-CU-031-22</strain>
    </source>
</reference>
<feature type="compositionally biased region" description="Polar residues" evidence="5">
    <location>
        <begin position="20"/>
        <end position="33"/>
    </location>
</feature>
<dbReference type="PANTHER" id="PTHR44981">
    <property type="entry name" value="PERICENTRIN-LIKE PROTEIN, ISOFORM F"/>
    <property type="match status" value="1"/>
</dbReference>
<evidence type="ECO:0000256" key="2">
    <source>
        <dbReference type="ARBA" id="ARBA00022490"/>
    </source>
</evidence>
<dbReference type="PANTHER" id="PTHR44981:SF3">
    <property type="entry name" value="PERICENTRIN"/>
    <property type="match status" value="1"/>
</dbReference>
<evidence type="ECO:0000256" key="5">
    <source>
        <dbReference type="SAM" id="MobiDB-lite"/>
    </source>
</evidence>
<proteinExistence type="predicted"/>
<dbReference type="GO" id="GO:0005813">
    <property type="term" value="C:centrosome"/>
    <property type="evidence" value="ECO:0007669"/>
    <property type="project" value="UniProtKB-SubCell"/>
</dbReference>
<gene>
    <name evidence="6" type="primary">Pcnt_1</name>
    <name evidence="6" type="ORF">CHUBUR_R10588</name>
</gene>
<feature type="non-terminal residue" evidence="6">
    <location>
        <position position="1"/>
    </location>
</feature>
<sequence>NTASGARTEILKEQQPPAVQISSPPTQDTGLCHTTSSARFVSHSSRSSYCFHNRLHPSTSSPSEESLVPTQDPERSLMGYIHHLEVIQQRLGGVQPGKNHLGTPHSCQQSG</sequence>
<evidence type="ECO:0000313" key="6">
    <source>
        <dbReference type="EMBL" id="NWS63179.1"/>
    </source>
</evidence>
<protein>
    <submittedName>
        <fullName evidence="6">PCNT protein</fullName>
    </submittedName>
</protein>
<keyword evidence="2" id="KW-0963">Cytoplasm</keyword>
<evidence type="ECO:0000256" key="4">
    <source>
        <dbReference type="ARBA" id="ARBA00023212"/>
    </source>
</evidence>
<keyword evidence="7" id="KW-1185">Reference proteome</keyword>
<dbReference type="InterPro" id="IPR028745">
    <property type="entry name" value="AKAP9/Pericentrin"/>
</dbReference>
<name>A0A7K5H1H3_9AVES</name>
<dbReference type="AlphaFoldDB" id="A0A7K5H1H3"/>
<evidence type="ECO:0000256" key="3">
    <source>
        <dbReference type="ARBA" id="ARBA00023054"/>
    </source>
</evidence>
<comment type="caution">
    <text evidence="6">The sequence shown here is derived from an EMBL/GenBank/DDBJ whole genome shotgun (WGS) entry which is preliminary data.</text>
</comment>